<dbReference type="InterPro" id="IPR021530">
    <property type="entry name" value="AllH-like"/>
</dbReference>
<evidence type="ECO:0000313" key="2">
    <source>
        <dbReference type="Proteomes" id="UP000216001"/>
    </source>
</evidence>
<dbReference type="AlphaFoldDB" id="A0A264VXA1"/>
<comment type="caution">
    <text evidence="1">The sequence shown here is derived from an EMBL/GenBank/DDBJ whole genome shotgun (WGS) entry which is preliminary data.</text>
</comment>
<protein>
    <submittedName>
        <fullName evidence="1">DUF2877 domain-containing protein</fullName>
    </submittedName>
</protein>
<gene>
    <name evidence="1" type="ORF">CHI95_04300</name>
</gene>
<dbReference type="Pfam" id="PF11392">
    <property type="entry name" value="AllH"/>
    <property type="match status" value="1"/>
</dbReference>
<dbReference type="RefSeq" id="WP_004262954.1">
    <property type="nucleotide sequence ID" value="NZ_CABKOE010000028.1"/>
</dbReference>
<proteinExistence type="predicted"/>
<name>A0A264VXA1_PRORE</name>
<sequence length="307" mass="35159">MNASISHRQRLYGLTADTHFLNLLNQPQPQGTVEQVFNKAINFSIDNVLYTFLCSQLDNAPNSCRLINKDFSLFDIKEGETINLSNKEILIGSHYLISFSLCKEWRQPVINFSDNELKKSNYLLYIEEQISNLDLILTENKNSLFKYQGDNFFYLSMTEQLVQLRSELIESIIKKNKENIIYVIRQFVGLGIGLTPSGDDYLVGLMAFLLLTGHPAATFYPEFYQGITQSLSQTTPISAITLEKALNREYRENMQQLIQSLVDAKETNIYPQFLEILNIGSSSGSDMLFGLRDALYITHYFGENYVD</sequence>
<dbReference type="EMBL" id="NOWC01000003">
    <property type="protein sequence ID" value="OZS75934.1"/>
    <property type="molecule type" value="Genomic_DNA"/>
</dbReference>
<dbReference type="Proteomes" id="UP000216001">
    <property type="component" value="Unassembled WGS sequence"/>
</dbReference>
<evidence type="ECO:0000313" key="1">
    <source>
        <dbReference type="EMBL" id="OZS75934.1"/>
    </source>
</evidence>
<accession>A0A264VXA1</accession>
<reference evidence="1 2" key="1">
    <citation type="submission" date="2017-07" db="EMBL/GenBank/DDBJ databases">
        <title>blaIMP-27 on transferable plasmids in Proteus mirabilis and Providencia rettgeri.</title>
        <authorList>
            <person name="Potter R."/>
        </authorList>
    </citation>
    <scope>NUCLEOTIDE SEQUENCE [LARGE SCALE GENOMIC DNA]</scope>
    <source>
        <strain evidence="1 2">PR1</strain>
    </source>
</reference>
<organism evidence="1 2">
    <name type="scientific">Providencia rettgeri</name>
    <dbReference type="NCBI Taxonomy" id="587"/>
    <lineage>
        <taxon>Bacteria</taxon>
        <taxon>Pseudomonadati</taxon>
        <taxon>Pseudomonadota</taxon>
        <taxon>Gammaproteobacteria</taxon>
        <taxon>Enterobacterales</taxon>
        <taxon>Morganellaceae</taxon>
        <taxon>Providencia</taxon>
    </lineage>
</organism>